<dbReference type="EMBL" id="JRPN01000001">
    <property type="protein sequence ID" value="KGT81504.1"/>
    <property type="molecule type" value="Genomic_DNA"/>
</dbReference>
<dbReference type="SUPFAM" id="SSF63418">
    <property type="entry name" value="MurE/MurF N-terminal domain"/>
    <property type="match status" value="1"/>
</dbReference>
<evidence type="ECO:0000256" key="1">
    <source>
        <dbReference type="ARBA" id="ARBA00005898"/>
    </source>
</evidence>
<evidence type="ECO:0000259" key="11">
    <source>
        <dbReference type="Pfam" id="PF08245"/>
    </source>
</evidence>
<proteinExistence type="inferred from homology"/>
<dbReference type="NCBIfam" id="NF001124">
    <property type="entry name" value="PRK00139.1-2"/>
    <property type="match status" value="1"/>
</dbReference>
<evidence type="ECO:0000256" key="2">
    <source>
        <dbReference type="ARBA" id="ARBA00022618"/>
    </source>
</evidence>
<feature type="binding site" evidence="7">
    <location>
        <begin position="111"/>
        <end position="117"/>
    </location>
    <ligand>
        <name>ATP</name>
        <dbReference type="ChEBI" id="CHEBI:30616"/>
    </ligand>
</feature>
<comment type="similarity">
    <text evidence="1 7">Belongs to the MurCDEF family. MurE subfamily.</text>
</comment>
<dbReference type="GO" id="GO:0008360">
    <property type="term" value="P:regulation of cell shape"/>
    <property type="evidence" value="ECO:0007669"/>
    <property type="project" value="UniProtKB-KW"/>
</dbReference>
<dbReference type="AlphaFoldDB" id="A0A0A3Y7K1"/>
<dbReference type="RefSeq" id="WP_041953217.1">
    <property type="nucleotide sequence ID" value="NZ_JRPN01000001.1"/>
</dbReference>
<evidence type="ECO:0000313" key="12">
    <source>
        <dbReference type="EMBL" id="KGT81504.1"/>
    </source>
</evidence>
<reference evidence="12 13" key="1">
    <citation type="submission" date="2014-09" db="EMBL/GenBank/DDBJ databases">
        <title>Draft genome of Bradyrhizobium japonicum Is-34.</title>
        <authorList>
            <person name="Tsurumaru H."/>
            <person name="Yamakawa T."/>
            <person name="Hashimoto S."/>
            <person name="Okizaki K."/>
            <person name="Kanesaki Y."/>
            <person name="Yoshikawa H."/>
            <person name="Yajima S."/>
        </authorList>
    </citation>
    <scope>NUCLEOTIDE SEQUENCE [LARGE SCALE GENOMIC DNA]</scope>
    <source>
        <strain evidence="12 13">Is-34</strain>
    </source>
</reference>
<comment type="subcellular location">
    <subcellularLocation>
        <location evidence="7 8">Cytoplasm</location>
    </subcellularLocation>
</comment>
<accession>A0A0A3Y7K1</accession>
<organism evidence="12 13">
    <name type="scientific">Bradyrhizobium japonicum</name>
    <dbReference type="NCBI Taxonomy" id="375"/>
    <lineage>
        <taxon>Bacteria</taxon>
        <taxon>Pseudomonadati</taxon>
        <taxon>Pseudomonadota</taxon>
        <taxon>Alphaproteobacteria</taxon>
        <taxon>Hyphomicrobiales</taxon>
        <taxon>Nitrobacteraceae</taxon>
        <taxon>Bradyrhizobium</taxon>
    </lineage>
</organism>
<keyword evidence="2 7" id="KW-0132">Cell division</keyword>
<protein>
    <recommendedName>
        <fullName evidence="7">UDP-N-acetylmuramoyl-L-alanyl-D-glutamate--2,6-diaminopimelate ligase</fullName>
        <ecNumber evidence="7">6.3.2.13</ecNumber>
    </recommendedName>
    <alternativeName>
        <fullName evidence="7">Meso-A2pm-adding enzyme</fullName>
    </alternativeName>
    <alternativeName>
        <fullName evidence="7">Meso-diaminopimelate-adding enzyme</fullName>
    </alternativeName>
    <alternativeName>
        <fullName evidence="7">UDP-MurNAc-L-Ala-D-Glu:meso-diaminopimelate ligase</fullName>
    </alternativeName>
    <alternativeName>
        <fullName evidence="7">UDP-MurNAc-tripeptide synthetase</fullName>
    </alternativeName>
    <alternativeName>
        <fullName evidence="7">UDP-N-acetylmuramyl-tripeptide synthetase</fullName>
    </alternativeName>
</protein>
<dbReference type="GO" id="GO:0005524">
    <property type="term" value="F:ATP binding"/>
    <property type="evidence" value="ECO:0007669"/>
    <property type="project" value="UniProtKB-UniRule"/>
</dbReference>
<dbReference type="InterPro" id="IPR004101">
    <property type="entry name" value="Mur_ligase_C"/>
</dbReference>
<dbReference type="PANTHER" id="PTHR23135">
    <property type="entry name" value="MUR LIGASE FAMILY MEMBER"/>
    <property type="match status" value="1"/>
</dbReference>
<dbReference type="InterPro" id="IPR005761">
    <property type="entry name" value="UDP-N-AcMur-Glu-dNH2Pim_ligase"/>
</dbReference>
<evidence type="ECO:0000256" key="8">
    <source>
        <dbReference type="RuleBase" id="RU004135"/>
    </source>
</evidence>
<dbReference type="GO" id="GO:0000287">
    <property type="term" value="F:magnesium ion binding"/>
    <property type="evidence" value="ECO:0007669"/>
    <property type="project" value="UniProtKB-UniRule"/>
</dbReference>
<gene>
    <name evidence="7" type="primary">murE</name>
    <name evidence="12" type="ORF">MA20_01780</name>
</gene>
<dbReference type="Gene3D" id="3.40.1190.10">
    <property type="entry name" value="Mur-like, catalytic domain"/>
    <property type="match status" value="1"/>
</dbReference>
<keyword evidence="3 7" id="KW-0133">Cell shape</keyword>
<evidence type="ECO:0000256" key="5">
    <source>
        <dbReference type="ARBA" id="ARBA00023306"/>
    </source>
</evidence>
<dbReference type="InterPro" id="IPR036565">
    <property type="entry name" value="Mur-like_cat_sf"/>
</dbReference>
<dbReference type="Gene3D" id="3.90.190.20">
    <property type="entry name" value="Mur ligase, C-terminal domain"/>
    <property type="match status" value="1"/>
</dbReference>
<dbReference type="GO" id="GO:0008765">
    <property type="term" value="F:UDP-N-acetylmuramoylalanyl-D-glutamate-2,6-diaminopimelate ligase activity"/>
    <property type="evidence" value="ECO:0007669"/>
    <property type="project" value="UniProtKB-UniRule"/>
</dbReference>
<keyword evidence="7" id="KW-0067">ATP-binding</keyword>
<comment type="caution">
    <text evidence="12">The sequence shown here is derived from an EMBL/GenBank/DDBJ whole genome shotgun (WGS) entry which is preliminary data.</text>
</comment>
<dbReference type="GO" id="GO:0051301">
    <property type="term" value="P:cell division"/>
    <property type="evidence" value="ECO:0007669"/>
    <property type="project" value="UniProtKB-KW"/>
</dbReference>
<evidence type="ECO:0000256" key="6">
    <source>
        <dbReference type="ARBA" id="ARBA00023316"/>
    </source>
</evidence>
<dbReference type="InterPro" id="IPR036615">
    <property type="entry name" value="Mur_ligase_C_dom_sf"/>
</dbReference>
<dbReference type="GO" id="GO:0071555">
    <property type="term" value="P:cell wall organization"/>
    <property type="evidence" value="ECO:0007669"/>
    <property type="project" value="UniProtKB-KW"/>
</dbReference>
<dbReference type="InterPro" id="IPR000713">
    <property type="entry name" value="Mur_ligase_N"/>
</dbReference>
<comment type="PTM">
    <text evidence="7">Carboxylation is probably crucial for Mg(2+) binding and, consequently, for the gamma-phosphate positioning of ATP.</text>
</comment>
<evidence type="ECO:0000259" key="9">
    <source>
        <dbReference type="Pfam" id="PF01225"/>
    </source>
</evidence>
<feature type="binding site" evidence="7">
    <location>
        <position position="459"/>
    </location>
    <ligand>
        <name>meso-2,6-diaminopimelate</name>
        <dbReference type="ChEBI" id="CHEBI:57791"/>
    </ligand>
</feature>
<feature type="binding site" evidence="7">
    <location>
        <position position="463"/>
    </location>
    <ligand>
        <name>meso-2,6-diaminopimelate</name>
        <dbReference type="ChEBI" id="CHEBI:57791"/>
    </ligand>
</feature>
<keyword evidence="5 7" id="KW-0131">Cell cycle</keyword>
<feature type="short sequence motif" description="Meso-diaminopimelate recognition motif" evidence="7">
    <location>
        <begin position="411"/>
        <end position="414"/>
    </location>
</feature>
<dbReference type="Gene3D" id="3.40.1390.10">
    <property type="entry name" value="MurE/MurF, N-terminal domain"/>
    <property type="match status" value="1"/>
</dbReference>
<dbReference type="NCBIfam" id="NF001126">
    <property type="entry name" value="PRK00139.1-4"/>
    <property type="match status" value="1"/>
</dbReference>
<feature type="binding site" evidence="7">
    <location>
        <position position="188"/>
    </location>
    <ligand>
        <name>UDP-N-acetyl-alpha-D-muramoyl-L-alanyl-D-glutamate</name>
        <dbReference type="ChEBI" id="CHEBI:83900"/>
    </ligand>
</feature>
<dbReference type="GO" id="GO:0009252">
    <property type="term" value="P:peptidoglycan biosynthetic process"/>
    <property type="evidence" value="ECO:0007669"/>
    <property type="project" value="UniProtKB-UniRule"/>
</dbReference>
<dbReference type="STRING" id="375.BKD09_RS13190"/>
<feature type="binding site" evidence="7">
    <location>
        <position position="186"/>
    </location>
    <ligand>
        <name>UDP-N-acetyl-alpha-D-muramoyl-L-alanyl-D-glutamate</name>
        <dbReference type="ChEBI" id="CHEBI:83900"/>
    </ligand>
</feature>
<keyword evidence="4 7" id="KW-0573">Peptidoglycan synthesis</keyword>
<feature type="modified residue" description="N6-carboxylysine" evidence="7">
    <location>
        <position position="220"/>
    </location>
</feature>
<evidence type="ECO:0000313" key="13">
    <source>
        <dbReference type="Proteomes" id="UP000030377"/>
    </source>
</evidence>
<evidence type="ECO:0000256" key="3">
    <source>
        <dbReference type="ARBA" id="ARBA00022960"/>
    </source>
</evidence>
<feature type="binding site" evidence="7">
    <location>
        <position position="34"/>
    </location>
    <ligand>
        <name>UDP-N-acetyl-alpha-D-muramoyl-L-alanyl-D-glutamate</name>
        <dbReference type="ChEBI" id="CHEBI:83900"/>
    </ligand>
</feature>
<dbReference type="Pfam" id="PF02875">
    <property type="entry name" value="Mur_ligase_C"/>
    <property type="match status" value="1"/>
</dbReference>
<feature type="domain" description="Mur ligase central" evidence="11">
    <location>
        <begin position="109"/>
        <end position="315"/>
    </location>
</feature>
<dbReference type="EC" id="6.3.2.13" evidence="7"/>
<keyword evidence="7" id="KW-0460">Magnesium</keyword>
<evidence type="ECO:0000256" key="4">
    <source>
        <dbReference type="ARBA" id="ARBA00022984"/>
    </source>
</evidence>
<comment type="function">
    <text evidence="7">Catalyzes the addition of meso-diaminopimelic acid to the nucleotide precursor UDP-N-acetylmuramoyl-L-alanyl-D-glutamate (UMAG) in the biosynthesis of bacterial cell-wall peptidoglycan.</text>
</comment>
<dbReference type="PANTHER" id="PTHR23135:SF4">
    <property type="entry name" value="UDP-N-ACETYLMURAMOYL-L-ALANYL-D-GLUTAMATE--2,6-DIAMINOPIMELATE LIGASE MURE HOMOLOG, CHLOROPLASTIC"/>
    <property type="match status" value="1"/>
</dbReference>
<dbReference type="InterPro" id="IPR035911">
    <property type="entry name" value="MurE/MurF_N"/>
</dbReference>
<sequence>MKLRDLLGQDVPGNDAAIEPAVAALDVTGVALDSRVVKAGDLFFALAGSKTDGARFIDAAIAAGAVAIVGDHAPDGSKVPFVTVANPRRALALAAAKFFPAQPATIAAVTGTSGKTSVAAFTRQIWERLGHASASIGTIGLVSPKRTVYGSLTTPDPIALHRQLDEIAREGVTHLAFEASSHGLDQYRLDGVRVSAGGFTNLSRDHMDYHPTVAHYLAAKLRLFRELVPADGAAVISADHDCSAEAIDAARSHGLRVMAVGRNGDGAGEGIRLAAAEVEGFSQVLAVEHRGKRHAIRLPLVGEFQIENALVSAGLAIGTGSDAANVFASLEHLEGAKGRLERVGERNGAPIFVDYAHKPDALAKALQALRPYARRRLVVVFGAGGDRDAGKRPIMGEIAAENADRVIITDDNPRSERPEAIRAEILATAKGAREIGDRAAAIRTAIEELEDGDALLVAGKGHETGQIVGGEVLPFSDHEAVAAALASRDA</sequence>
<dbReference type="SUPFAM" id="SSF53244">
    <property type="entry name" value="MurD-like peptide ligases, peptide-binding domain"/>
    <property type="match status" value="1"/>
</dbReference>
<keyword evidence="7 12" id="KW-0436">Ligase</keyword>
<dbReference type="Pfam" id="PF01225">
    <property type="entry name" value="Mur_ligase"/>
    <property type="match status" value="1"/>
</dbReference>
<dbReference type="InterPro" id="IPR013221">
    <property type="entry name" value="Mur_ligase_cen"/>
</dbReference>
<evidence type="ECO:0000259" key="10">
    <source>
        <dbReference type="Pfam" id="PF02875"/>
    </source>
</evidence>
<dbReference type="Proteomes" id="UP000030377">
    <property type="component" value="Unassembled WGS sequence"/>
</dbReference>
<comment type="cofactor">
    <cofactor evidence="7">
        <name>Mg(2+)</name>
        <dbReference type="ChEBI" id="CHEBI:18420"/>
    </cofactor>
</comment>
<dbReference type="Pfam" id="PF08245">
    <property type="entry name" value="Mur_ligase_M"/>
    <property type="match status" value="1"/>
</dbReference>
<feature type="binding site" evidence="7">
    <location>
        <position position="180"/>
    </location>
    <ligand>
        <name>UDP-N-acetyl-alpha-D-muramoyl-L-alanyl-D-glutamate</name>
        <dbReference type="ChEBI" id="CHEBI:83900"/>
    </ligand>
</feature>
<dbReference type="UniPathway" id="UPA00219"/>
<dbReference type="NCBIfam" id="TIGR01085">
    <property type="entry name" value="murE"/>
    <property type="match status" value="1"/>
</dbReference>
<feature type="binding site" evidence="7">
    <location>
        <begin position="153"/>
        <end position="154"/>
    </location>
    <ligand>
        <name>UDP-N-acetyl-alpha-D-muramoyl-L-alanyl-D-glutamate</name>
        <dbReference type="ChEBI" id="CHEBI:83900"/>
    </ligand>
</feature>
<comment type="pathway">
    <text evidence="7 8">Cell wall biogenesis; peptidoglycan biosynthesis.</text>
</comment>
<feature type="binding site" evidence="7">
    <location>
        <begin position="411"/>
        <end position="414"/>
    </location>
    <ligand>
        <name>meso-2,6-diaminopimelate</name>
        <dbReference type="ChEBI" id="CHEBI:57791"/>
    </ligand>
</feature>
<feature type="binding site" evidence="7">
    <location>
        <position position="387"/>
    </location>
    <ligand>
        <name>meso-2,6-diaminopimelate</name>
        <dbReference type="ChEBI" id="CHEBI:57791"/>
    </ligand>
</feature>
<feature type="binding site" evidence="7">
    <location>
        <position position="32"/>
    </location>
    <ligand>
        <name>UDP-N-acetyl-alpha-D-muramoyl-L-alanyl-D-glutamate</name>
        <dbReference type="ChEBI" id="CHEBI:83900"/>
    </ligand>
</feature>
<dbReference type="eggNOG" id="COG0769">
    <property type="taxonomic scope" value="Bacteria"/>
</dbReference>
<feature type="domain" description="Mur ligase C-terminal" evidence="10">
    <location>
        <begin position="338"/>
        <end position="461"/>
    </location>
</feature>
<keyword evidence="7" id="KW-0547">Nucleotide-binding</keyword>
<feature type="domain" description="Mur ligase N-terminal catalytic" evidence="9">
    <location>
        <begin position="27"/>
        <end position="98"/>
    </location>
</feature>
<evidence type="ECO:0000256" key="7">
    <source>
        <dbReference type="HAMAP-Rule" id="MF_00208"/>
    </source>
</evidence>
<name>A0A0A3Y7K1_BRAJP</name>
<comment type="caution">
    <text evidence="7">Lacks conserved residue(s) required for the propagation of feature annotation.</text>
</comment>
<dbReference type="HAMAP" id="MF_00208">
    <property type="entry name" value="MurE"/>
    <property type="match status" value="1"/>
</dbReference>
<keyword evidence="6 7" id="KW-0961">Cell wall biogenesis/degradation</keyword>
<dbReference type="GO" id="GO:0005737">
    <property type="term" value="C:cytoplasm"/>
    <property type="evidence" value="ECO:0007669"/>
    <property type="project" value="UniProtKB-SubCell"/>
</dbReference>
<keyword evidence="7" id="KW-0963">Cytoplasm</keyword>
<comment type="catalytic activity">
    <reaction evidence="7">
        <text>UDP-N-acetyl-alpha-D-muramoyl-L-alanyl-D-glutamate + meso-2,6-diaminopimelate + ATP = UDP-N-acetyl-alpha-D-muramoyl-L-alanyl-gamma-D-glutamyl-meso-2,6-diaminopimelate + ADP + phosphate + H(+)</text>
        <dbReference type="Rhea" id="RHEA:23676"/>
        <dbReference type="ChEBI" id="CHEBI:15378"/>
        <dbReference type="ChEBI" id="CHEBI:30616"/>
        <dbReference type="ChEBI" id="CHEBI:43474"/>
        <dbReference type="ChEBI" id="CHEBI:57791"/>
        <dbReference type="ChEBI" id="CHEBI:83900"/>
        <dbReference type="ChEBI" id="CHEBI:83905"/>
        <dbReference type="ChEBI" id="CHEBI:456216"/>
        <dbReference type="EC" id="6.3.2.13"/>
    </reaction>
</comment>
<dbReference type="SUPFAM" id="SSF53623">
    <property type="entry name" value="MurD-like peptide ligases, catalytic domain"/>
    <property type="match status" value="1"/>
</dbReference>